<evidence type="ECO:0000313" key="10">
    <source>
        <dbReference type="Proteomes" id="UP001596058"/>
    </source>
</evidence>
<evidence type="ECO:0000256" key="5">
    <source>
        <dbReference type="PROSITE-ProRule" id="PRU00335"/>
    </source>
</evidence>
<dbReference type="SUPFAM" id="SSF53822">
    <property type="entry name" value="Periplasmic binding protein-like I"/>
    <property type="match status" value="1"/>
</dbReference>
<keyword evidence="10" id="KW-1185">Reference proteome</keyword>
<feature type="domain" description="HTH tetR-type" evidence="8">
    <location>
        <begin position="16"/>
        <end position="76"/>
    </location>
</feature>
<evidence type="ECO:0000256" key="1">
    <source>
        <dbReference type="ARBA" id="ARBA00022491"/>
    </source>
</evidence>
<keyword evidence="2" id="KW-0805">Transcription regulation</keyword>
<dbReference type="InterPro" id="IPR010982">
    <property type="entry name" value="Lambda_DNA-bd_dom_sf"/>
</dbReference>
<dbReference type="InterPro" id="IPR046335">
    <property type="entry name" value="LacI/GalR-like_sensor"/>
</dbReference>
<evidence type="ECO:0000256" key="4">
    <source>
        <dbReference type="ARBA" id="ARBA00023163"/>
    </source>
</evidence>
<comment type="caution">
    <text evidence="9">The sequence shown here is derived from an EMBL/GenBank/DDBJ whole genome shotgun (WGS) entry which is preliminary data.</text>
</comment>
<dbReference type="PANTHER" id="PTHR30146">
    <property type="entry name" value="LACI-RELATED TRANSCRIPTIONAL REPRESSOR"/>
    <property type="match status" value="1"/>
</dbReference>
<feature type="DNA-binding region" description="H-T-H motif" evidence="5">
    <location>
        <begin position="39"/>
        <end position="58"/>
    </location>
</feature>
<dbReference type="PROSITE" id="PS50932">
    <property type="entry name" value="HTH_LACI_2"/>
    <property type="match status" value="1"/>
</dbReference>
<feature type="domain" description="HTH lacI-type" evidence="7">
    <location>
        <begin position="282"/>
        <end position="336"/>
    </location>
</feature>
<organism evidence="9 10">
    <name type="scientific">Nonomuraea insulae</name>
    <dbReference type="NCBI Taxonomy" id="1616787"/>
    <lineage>
        <taxon>Bacteria</taxon>
        <taxon>Bacillati</taxon>
        <taxon>Actinomycetota</taxon>
        <taxon>Actinomycetes</taxon>
        <taxon>Streptosporangiales</taxon>
        <taxon>Streptosporangiaceae</taxon>
        <taxon>Nonomuraea</taxon>
    </lineage>
</organism>
<proteinExistence type="predicted"/>
<dbReference type="Pfam" id="PF13377">
    <property type="entry name" value="Peripla_BP_3"/>
    <property type="match status" value="1"/>
</dbReference>
<dbReference type="RefSeq" id="WP_379517820.1">
    <property type="nucleotide sequence ID" value="NZ_JBHSPA010000036.1"/>
</dbReference>
<dbReference type="InterPro" id="IPR009057">
    <property type="entry name" value="Homeodomain-like_sf"/>
</dbReference>
<dbReference type="SUPFAM" id="SSF47413">
    <property type="entry name" value="lambda repressor-like DNA-binding domains"/>
    <property type="match status" value="1"/>
</dbReference>
<protein>
    <submittedName>
        <fullName evidence="9">Substrate-binding domain-containing protein</fullName>
    </submittedName>
</protein>
<gene>
    <name evidence="9" type="ORF">ACFPZ3_30985</name>
</gene>
<dbReference type="SMART" id="SM00354">
    <property type="entry name" value="HTH_LACI"/>
    <property type="match status" value="1"/>
</dbReference>
<dbReference type="Pfam" id="PF00440">
    <property type="entry name" value="TetR_N"/>
    <property type="match status" value="1"/>
</dbReference>
<dbReference type="Gene3D" id="3.40.50.2300">
    <property type="match status" value="2"/>
</dbReference>
<dbReference type="CDD" id="cd06267">
    <property type="entry name" value="PBP1_LacI_sugar_binding-like"/>
    <property type="match status" value="1"/>
</dbReference>
<evidence type="ECO:0000259" key="8">
    <source>
        <dbReference type="PROSITE" id="PS50977"/>
    </source>
</evidence>
<evidence type="ECO:0000256" key="6">
    <source>
        <dbReference type="SAM" id="MobiDB-lite"/>
    </source>
</evidence>
<dbReference type="Pfam" id="PF00356">
    <property type="entry name" value="LacI"/>
    <property type="match status" value="1"/>
</dbReference>
<dbReference type="Gene3D" id="1.10.10.60">
    <property type="entry name" value="Homeodomain-like"/>
    <property type="match status" value="1"/>
</dbReference>
<evidence type="ECO:0000256" key="2">
    <source>
        <dbReference type="ARBA" id="ARBA00023015"/>
    </source>
</evidence>
<evidence type="ECO:0000313" key="9">
    <source>
        <dbReference type="EMBL" id="MFC5828316.1"/>
    </source>
</evidence>
<dbReference type="PRINTS" id="PR00455">
    <property type="entry name" value="HTHTETR"/>
</dbReference>
<feature type="compositionally biased region" description="Gly residues" evidence="6">
    <location>
        <begin position="214"/>
        <end position="266"/>
    </location>
</feature>
<dbReference type="Proteomes" id="UP001596058">
    <property type="component" value="Unassembled WGS sequence"/>
</dbReference>
<dbReference type="SUPFAM" id="SSF46689">
    <property type="entry name" value="Homeodomain-like"/>
    <property type="match status" value="1"/>
</dbReference>
<accession>A0ABW1CRG0</accession>
<dbReference type="InterPro" id="IPR028082">
    <property type="entry name" value="Peripla_BP_I"/>
</dbReference>
<keyword evidence="3 5" id="KW-0238">DNA-binding</keyword>
<name>A0ABW1CRG0_9ACTN</name>
<reference evidence="10" key="1">
    <citation type="journal article" date="2019" name="Int. J. Syst. Evol. Microbiol.">
        <title>The Global Catalogue of Microorganisms (GCM) 10K type strain sequencing project: providing services to taxonomists for standard genome sequencing and annotation.</title>
        <authorList>
            <consortium name="The Broad Institute Genomics Platform"/>
            <consortium name="The Broad Institute Genome Sequencing Center for Infectious Disease"/>
            <person name="Wu L."/>
            <person name="Ma J."/>
        </authorList>
    </citation>
    <scope>NUCLEOTIDE SEQUENCE [LARGE SCALE GENOMIC DNA]</scope>
    <source>
        <strain evidence="10">CCUG 53903</strain>
    </source>
</reference>
<keyword evidence="4" id="KW-0804">Transcription</keyword>
<feature type="region of interest" description="Disordered" evidence="6">
    <location>
        <begin position="492"/>
        <end position="511"/>
    </location>
</feature>
<dbReference type="CDD" id="cd01392">
    <property type="entry name" value="HTH_LacI"/>
    <property type="match status" value="1"/>
</dbReference>
<feature type="region of interest" description="Disordered" evidence="6">
    <location>
        <begin position="214"/>
        <end position="275"/>
    </location>
</feature>
<dbReference type="Gene3D" id="1.10.260.40">
    <property type="entry name" value="lambda repressor-like DNA-binding domains"/>
    <property type="match status" value="1"/>
</dbReference>
<dbReference type="InterPro" id="IPR001647">
    <property type="entry name" value="HTH_TetR"/>
</dbReference>
<keyword evidence="1" id="KW-0678">Repressor</keyword>
<dbReference type="PROSITE" id="PS50977">
    <property type="entry name" value="HTH_TETR_2"/>
    <property type="match status" value="1"/>
</dbReference>
<sequence>MASGERVPARRERKKAETRSAIVAAARRLFGERGFDAVTVVEVAEAADVSAKTVFNYFPAKEQLFFEEGPLLAGVPSEVVSGRPAGESVAGALRTLLPSSVADPAALVEWARVYHGSPALRAFGREMFAEQERALAGVLARDRGPNRVTPGILAAVVLSPVREVWETVLTRMATGTGPEDALEQGVRALGAALAMLGQGFPGLAEGVPVRTTAGGVGDGSGGVPGRVGDGSGGVPGRVGDGSGGVPGRVGDGSGDVSGRVGEGSGGVADVQAGAAGRRGERAGIMRVAALAGVSATTVSHTLNGRRPVAEKTRHRVLEAIDQLGYRPNVLARSLRTSKSQTIGLVIPDITNPFYPALARGMQDVLGPAGYDQIISNTDGERRLERSALEQMIARQVDGLAFAVFNTHAEDLLPVIERGMPVVRLGGRLIQHGVDVVHSDDESGAREATRYLLDRGYLRIGFVCGPAEEGPAAERVAGYRAALADADADTDAGADVNADTDTGVKGKGEGGGVGVDTGRGAVAGLVVHTHFSRQGGAMGAARLLDLPEPPDALLCANDVMAIGALDVAVERGLRVPDDVAIMGFDDIESASMVTPRLTTMANPAREIGQACARRLLDRLAGKVSEPYSEVVIPARLVRRESA</sequence>
<dbReference type="Gene3D" id="1.10.357.10">
    <property type="entry name" value="Tetracycline Repressor, domain 2"/>
    <property type="match status" value="1"/>
</dbReference>
<dbReference type="InterPro" id="IPR000843">
    <property type="entry name" value="HTH_LacI"/>
</dbReference>
<evidence type="ECO:0000259" key="7">
    <source>
        <dbReference type="PROSITE" id="PS50932"/>
    </source>
</evidence>
<evidence type="ECO:0000256" key="3">
    <source>
        <dbReference type="ARBA" id="ARBA00023125"/>
    </source>
</evidence>
<dbReference type="PANTHER" id="PTHR30146:SF148">
    <property type="entry name" value="HTH-TYPE TRANSCRIPTIONAL REPRESSOR PURR-RELATED"/>
    <property type="match status" value="1"/>
</dbReference>
<dbReference type="EMBL" id="JBHSPA010000036">
    <property type="protein sequence ID" value="MFC5828316.1"/>
    <property type="molecule type" value="Genomic_DNA"/>
</dbReference>